<dbReference type="AlphaFoldDB" id="A0A0L8V954"/>
<proteinExistence type="predicted"/>
<dbReference type="InterPro" id="IPR050680">
    <property type="entry name" value="YpeA/RimI_acetyltransf"/>
</dbReference>
<dbReference type="OrthoDB" id="9799601at2"/>
<dbReference type="Pfam" id="PF00583">
    <property type="entry name" value="Acetyltransf_1"/>
    <property type="match status" value="1"/>
</dbReference>
<dbReference type="STRING" id="1409788.NC99_21450"/>
<comment type="caution">
    <text evidence="4">The sequence shown here is derived from an EMBL/GenBank/DDBJ whole genome shotgun (WGS) entry which is preliminary data.</text>
</comment>
<evidence type="ECO:0000313" key="4">
    <source>
        <dbReference type="EMBL" id="KOH45020.1"/>
    </source>
</evidence>
<dbReference type="PANTHER" id="PTHR43420">
    <property type="entry name" value="ACETYLTRANSFERASE"/>
    <property type="match status" value="1"/>
</dbReference>
<evidence type="ECO:0000256" key="2">
    <source>
        <dbReference type="ARBA" id="ARBA00023315"/>
    </source>
</evidence>
<keyword evidence="2" id="KW-0012">Acyltransferase</keyword>
<gene>
    <name evidence="4" type="ORF">NC99_21450</name>
</gene>
<dbReference type="InterPro" id="IPR016181">
    <property type="entry name" value="Acyl_CoA_acyltransferase"/>
</dbReference>
<dbReference type="RefSeq" id="WP_053183055.1">
    <property type="nucleotide sequence ID" value="NZ_LGIA01000149.1"/>
</dbReference>
<protein>
    <recommendedName>
        <fullName evidence="3">N-acetyltransferase domain-containing protein</fullName>
    </recommendedName>
</protein>
<sequence length="155" mass="17833">MTYTFVPIDLSDAVHQRELLRLLDIYMQDEMGNGAPMPTELAPEILQGLQNYPGYLGFFALADGQFAALANCNKNFSTFQAKPLLNIHDFVVHPNFRGQGVGKFLLDAIAEFVKEQGFCRINLEVRHDNLNAQKLYRKAGYDDCYERMYFWEKLL</sequence>
<evidence type="ECO:0000256" key="1">
    <source>
        <dbReference type="ARBA" id="ARBA00022679"/>
    </source>
</evidence>
<feature type="domain" description="N-acetyltransferase" evidence="3">
    <location>
        <begin position="8"/>
        <end position="155"/>
    </location>
</feature>
<dbReference type="EMBL" id="LGIA01000149">
    <property type="protein sequence ID" value="KOH45020.1"/>
    <property type="molecule type" value="Genomic_DNA"/>
</dbReference>
<reference evidence="5" key="1">
    <citation type="submission" date="2015-07" db="EMBL/GenBank/DDBJ databases">
        <title>Genome sequencing of Sunxiuqinia dokdonensis strain SK.</title>
        <authorList>
            <person name="Ahn S."/>
            <person name="Kim B.-C."/>
        </authorList>
    </citation>
    <scope>NUCLEOTIDE SEQUENCE [LARGE SCALE GENOMIC DNA]</scope>
    <source>
        <strain evidence="5">SK</strain>
    </source>
</reference>
<dbReference type="Gene3D" id="3.40.630.30">
    <property type="match status" value="1"/>
</dbReference>
<evidence type="ECO:0000313" key="5">
    <source>
        <dbReference type="Proteomes" id="UP000036958"/>
    </source>
</evidence>
<accession>A0A0L8V954</accession>
<dbReference type="PROSITE" id="PS51186">
    <property type="entry name" value="GNAT"/>
    <property type="match status" value="1"/>
</dbReference>
<name>A0A0L8V954_9BACT</name>
<dbReference type="CDD" id="cd04301">
    <property type="entry name" value="NAT_SF"/>
    <property type="match status" value="1"/>
</dbReference>
<dbReference type="GO" id="GO:0016747">
    <property type="term" value="F:acyltransferase activity, transferring groups other than amino-acyl groups"/>
    <property type="evidence" value="ECO:0007669"/>
    <property type="project" value="InterPro"/>
</dbReference>
<evidence type="ECO:0000259" key="3">
    <source>
        <dbReference type="PROSITE" id="PS51186"/>
    </source>
</evidence>
<keyword evidence="1" id="KW-0808">Transferase</keyword>
<dbReference type="SUPFAM" id="SSF55729">
    <property type="entry name" value="Acyl-CoA N-acyltransferases (Nat)"/>
    <property type="match status" value="1"/>
</dbReference>
<dbReference type="InterPro" id="IPR000182">
    <property type="entry name" value="GNAT_dom"/>
</dbReference>
<organism evidence="4 5">
    <name type="scientific">Sunxiuqinia dokdonensis</name>
    <dbReference type="NCBI Taxonomy" id="1409788"/>
    <lineage>
        <taxon>Bacteria</taxon>
        <taxon>Pseudomonadati</taxon>
        <taxon>Bacteroidota</taxon>
        <taxon>Bacteroidia</taxon>
        <taxon>Marinilabiliales</taxon>
        <taxon>Prolixibacteraceae</taxon>
        <taxon>Sunxiuqinia</taxon>
    </lineage>
</organism>
<keyword evidence="5" id="KW-1185">Reference proteome</keyword>
<dbReference type="Proteomes" id="UP000036958">
    <property type="component" value="Unassembled WGS sequence"/>
</dbReference>